<dbReference type="GeneID" id="25274779"/>
<keyword evidence="3" id="KW-1185">Reference proteome</keyword>
<reference evidence="2" key="2">
    <citation type="submission" date="2013-10" db="EMBL/GenBank/DDBJ databases">
        <authorList>
            <person name="Aslett M."/>
        </authorList>
    </citation>
    <scope>NUCLEOTIDE SEQUENCE</scope>
    <source>
        <strain evidence="2">Houghton</strain>
    </source>
</reference>
<dbReference type="Proteomes" id="UP000018050">
    <property type="component" value="Unassembled WGS sequence"/>
</dbReference>
<feature type="compositionally biased region" description="Acidic residues" evidence="1">
    <location>
        <begin position="109"/>
        <end position="131"/>
    </location>
</feature>
<protein>
    <submittedName>
        <fullName evidence="2">Uncharacterized protein</fullName>
    </submittedName>
</protein>
<accession>U6GTJ8</accession>
<feature type="region of interest" description="Disordered" evidence="1">
    <location>
        <begin position="76"/>
        <end position="149"/>
    </location>
</feature>
<proteinExistence type="predicted"/>
<feature type="compositionally biased region" description="Polar residues" evidence="1">
    <location>
        <begin position="22"/>
        <end position="32"/>
    </location>
</feature>
<evidence type="ECO:0000313" key="2">
    <source>
        <dbReference type="EMBL" id="CDI82598.1"/>
    </source>
</evidence>
<evidence type="ECO:0000313" key="3">
    <source>
        <dbReference type="Proteomes" id="UP000018050"/>
    </source>
</evidence>
<evidence type="ECO:0000256" key="1">
    <source>
        <dbReference type="SAM" id="MobiDB-lite"/>
    </source>
</evidence>
<dbReference type="RefSeq" id="XP_013248056.1">
    <property type="nucleotide sequence ID" value="XM_013392602.1"/>
</dbReference>
<name>U6GTJ8_EIMAC</name>
<organism evidence="2 3">
    <name type="scientific">Eimeria acervulina</name>
    <name type="common">Coccidian parasite</name>
    <dbReference type="NCBI Taxonomy" id="5801"/>
    <lineage>
        <taxon>Eukaryota</taxon>
        <taxon>Sar</taxon>
        <taxon>Alveolata</taxon>
        <taxon>Apicomplexa</taxon>
        <taxon>Conoidasida</taxon>
        <taxon>Coccidia</taxon>
        <taxon>Eucoccidiorida</taxon>
        <taxon>Eimeriorina</taxon>
        <taxon>Eimeriidae</taxon>
        <taxon>Eimeria</taxon>
    </lineage>
</organism>
<dbReference type="VEuPathDB" id="ToxoDB:EAH_00067090"/>
<gene>
    <name evidence="2" type="ORF">EAH_00067090</name>
</gene>
<feature type="region of interest" description="Disordered" evidence="1">
    <location>
        <begin position="1"/>
        <end position="34"/>
    </location>
</feature>
<reference evidence="2" key="1">
    <citation type="submission" date="2013-10" db="EMBL/GenBank/DDBJ databases">
        <title>Genomic analysis of the causative agents of coccidiosis in chickens.</title>
        <authorList>
            <person name="Reid A.J."/>
            <person name="Blake D."/>
            <person name="Billington K."/>
            <person name="Browne H."/>
            <person name="Dunn M."/>
            <person name="Hung S."/>
            <person name="Kawahara F."/>
            <person name="Miranda-Saavedra D."/>
            <person name="Mourier T."/>
            <person name="Nagra H."/>
            <person name="Otto T.D."/>
            <person name="Rawlings N."/>
            <person name="Sanchez A."/>
            <person name="Sanders M."/>
            <person name="Subramaniam C."/>
            <person name="Tay Y."/>
            <person name="Dear P."/>
            <person name="Doerig C."/>
            <person name="Gruber A."/>
            <person name="Parkinson J."/>
            <person name="Shirley M."/>
            <person name="Wan K.L."/>
            <person name="Berriman M."/>
            <person name="Tomley F."/>
            <person name="Pain A."/>
        </authorList>
    </citation>
    <scope>NUCLEOTIDE SEQUENCE</scope>
    <source>
        <strain evidence="2">Houghton</strain>
    </source>
</reference>
<feature type="compositionally biased region" description="Basic and acidic residues" evidence="1">
    <location>
        <begin position="93"/>
        <end position="102"/>
    </location>
</feature>
<dbReference type="EMBL" id="HG672571">
    <property type="protein sequence ID" value="CDI82598.1"/>
    <property type="molecule type" value="Genomic_DNA"/>
</dbReference>
<dbReference type="AlphaFoldDB" id="U6GTJ8"/>
<sequence length="149" mass="15600">MVESADDAAPHLELAAVEEEGSSSQLNRQGNAENDPIASDFVLITRNKKSFLSPVVLAAAAALACTEEGTFGFTGEEVGAAAAPSPVPPPVGEEQHDEEKLPESLPPSGEEEEGQSGDDGIDAEEEEDEYMDMQSALGSPTLVRQVTES</sequence>
<feature type="compositionally biased region" description="Polar residues" evidence="1">
    <location>
        <begin position="136"/>
        <end position="149"/>
    </location>
</feature>